<evidence type="ECO:0000313" key="1">
    <source>
        <dbReference type="EMBL" id="KZV55401.1"/>
    </source>
</evidence>
<organism evidence="1 2">
    <name type="scientific">Dorcoceras hygrometricum</name>
    <dbReference type="NCBI Taxonomy" id="472368"/>
    <lineage>
        <taxon>Eukaryota</taxon>
        <taxon>Viridiplantae</taxon>
        <taxon>Streptophyta</taxon>
        <taxon>Embryophyta</taxon>
        <taxon>Tracheophyta</taxon>
        <taxon>Spermatophyta</taxon>
        <taxon>Magnoliopsida</taxon>
        <taxon>eudicotyledons</taxon>
        <taxon>Gunneridae</taxon>
        <taxon>Pentapetalae</taxon>
        <taxon>asterids</taxon>
        <taxon>lamiids</taxon>
        <taxon>Lamiales</taxon>
        <taxon>Gesneriaceae</taxon>
        <taxon>Didymocarpoideae</taxon>
        <taxon>Trichosporeae</taxon>
        <taxon>Loxocarpinae</taxon>
        <taxon>Dorcoceras</taxon>
    </lineage>
</organism>
<reference evidence="1 2" key="1">
    <citation type="journal article" date="2015" name="Proc. Natl. Acad. Sci. U.S.A.">
        <title>The resurrection genome of Boea hygrometrica: A blueprint for survival of dehydration.</title>
        <authorList>
            <person name="Xiao L."/>
            <person name="Yang G."/>
            <person name="Zhang L."/>
            <person name="Yang X."/>
            <person name="Zhao S."/>
            <person name="Ji Z."/>
            <person name="Zhou Q."/>
            <person name="Hu M."/>
            <person name="Wang Y."/>
            <person name="Chen M."/>
            <person name="Xu Y."/>
            <person name="Jin H."/>
            <person name="Xiao X."/>
            <person name="Hu G."/>
            <person name="Bao F."/>
            <person name="Hu Y."/>
            <person name="Wan P."/>
            <person name="Li L."/>
            <person name="Deng X."/>
            <person name="Kuang T."/>
            <person name="Xiang C."/>
            <person name="Zhu J.K."/>
            <person name="Oliver M.J."/>
            <person name="He Y."/>
        </authorList>
    </citation>
    <scope>NUCLEOTIDE SEQUENCE [LARGE SCALE GENOMIC DNA]</scope>
    <source>
        <strain evidence="2">cv. XS01</strain>
    </source>
</reference>
<evidence type="ECO:0000313" key="2">
    <source>
        <dbReference type="Proteomes" id="UP000250235"/>
    </source>
</evidence>
<name>A0A2Z7D7G1_9LAMI</name>
<dbReference type="Proteomes" id="UP000250235">
    <property type="component" value="Unassembled WGS sequence"/>
</dbReference>
<gene>
    <name evidence="1" type="ORF">F511_42703</name>
</gene>
<keyword evidence="2" id="KW-1185">Reference proteome</keyword>
<proteinExistence type="predicted"/>
<protein>
    <submittedName>
        <fullName evidence="1">Uncharacterized protein</fullName>
    </submittedName>
</protein>
<accession>A0A2Z7D7G1</accession>
<dbReference type="AlphaFoldDB" id="A0A2Z7D7G1"/>
<dbReference type="EMBL" id="KQ988629">
    <property type="protein sequence ID" value="KZV55401.1"/>
    <property type="molecule type" value="Genomic_DNA"/>
</dbReference>
<sequence>MCARLIARRAGRAWLRDVGRRLAPFHARWSSEEGDEGWTSGACRAMAARRALVAHLGWTSGASSARDGRSTIAAPRDGGRPAVARWRMKCAAAGRPMCAERRFSRAAVLRAWRDVVRLPCEISCGAAAGLPPLRRCSCDVVTAGLNSSRIWFGPVPGSP</sequence>